<reference evidence="1 2" key="1">
    <citation type="submission" date="2008-10" db="EMBL/GenBank/DDBJ databases">
        <title>Draft genome sequence of Collinsella stercoris (DSM 13279).</title>
        <authorList>
            <person name="Sudarsanam P."/>
            <person name="Ley R."/>
            <person name="Guruge J."/>
            <person name="Turnbaugh P.J."/>
            <person name="Mahowald M."/>
            <person name="Liep D."/>
            <person name="Gordon J."/>
        </authorList>
    </citation>
    <scope>NUCLEOTIDE SEQUENCE [LARGE SCALE GENOMIC DNA]</scope>
    <source>
        <strain evidence="1 2">DSM 13279</strain>
    </source>
</reference>
<reference evidence="1 2" key="2">
    <citation type="submission" date="2008-10" db="EMBL/GenBank/DDBJ databases">
        <authorList>
            <person name="Fulton L."/>
            <person name="Clifton S."/>
            <person name="Fulton B."/>
            <person name="Xu J."/>
            <person name="Minx P."/>
            <person name="Pepin K.H."/>
            <person name="Johnson M."/>
            <person name="Thiruvilangam P."/>
            <person name="Bhonagiri V."/>
            <person name="Nash W.E."/>
            <person name="Mardis E.R."/>
            <person name="Wilson R.K."/>
        </authorList>
    </citation>
    <scope>NUCLEOTIDE SEQUENCE [LARGE SCALE GENOMIC DNA]</scope>
    <source>
        <strain evidence="1 2">DSM 13279</strain>
    </source>
</reference>
<evidence type="ECO:0000313" key="1">
    <source>
        <dbReference type="EMBL" id="EEA91483.1"/>
    </source>
</evidence>
<dbReference type="EMBL" id="ABXJ01000015">
    <property type="protein sequence ID" value="EEA91483.1"/>
    <property type="molecule type" value="Genomic_DNA"/>
</dbReference>
<comment type="caution">
    <text evidence="1">The sequence shown here is derived from an EMBL/GenBank/DDBJ whole genome shotgun (WGS) entry which is preliminary data.</text>
</comment>
<gene>
    <name evidence="1" type="ORF">COLSTE_00313</name>
</gene>
<organism evidence="1 2">
    <name type="scientific">Collinsella stercoris DSM 13279</name>
    <dbReference type="NCBI Taxonomy" id="445975"/>
    <lineage>
        <taxon>Bacteria</taxon>
        <taxon>Bacillati</taxon>
        <taxon>Actinomycetota</taxon>
        <taxon>Coriobacteriia</taxon>
        <taxon>Coriobacteriales</taxon>
        <taxon>Coriobacteriaceae</taxon>
        <taxon>Collinsella</taxon>
    </lineage>
</organism>
<dbReference type="STRING" id="445975.COLSTE_00313"/>
<protein>
    <submittedName>
        <fullName evidence="1">Uncharacterized protein</fullName>
    </submittedName>
</protein>
<proteinExistence type="predicted"/>
<dbReference type="HOGENOM" id="CLU_2664781_0_0_11"/>
<keyword evidence="2" id="KW-1185">Reference proteome</keyword>
<dbReference type="AlphaFoldDB" id="B6G8C3"/>
<dbReference type="Proteomes" id="UP000003560">
    <property type="component" value="Unassembled WGS sequence"/>
</dbReference>
<sequence length="75" mass="8702">MRACRFASNQYTWFFIHVCGDGPPPFTLPQQTRHRSATVNGRFLKACVRLMGRIYGPARPFYRHTLAFHEADKDS</sequence>
<evidence type="ECO:0000313" key="2">
    <source>
        <dbReference type="Proteomes" id="UP000003560"/>
    </source>
</evidence>
<name>B6G8C3_9ACTN</name>
<accession>B6G8C3</accession>